<evidence type="ECO:0000259" key="2">
    <source>
        <dbReference type="Pfam" id="PF13369"/>
    </source>
</evidence>
<name>A0A1I0FF22_THASX</name>
<accession>A0A1I0FF22</accession>
<dbReference type="AlphaFoldDB" id="A0A1I0FF22"/>
<evidence type="ECO:0000313" key="3">
    <source>
        <dbReference type="EMBL" id="SET56506.1"/>
    </source>
</evidence>
<dbReference type="Proteomes" id="UP000199308">
    <property type="component" value="Unassembled WGS sequence"/>
</dbReference>
<keyword evidence="4" id="KW-1185">Reference proteome</keyword>
<sequence>MKELLVNELTDSNIDLLDAIGLIEKTLLTHHSETAALEGLVAMAKTAIAEQENPLEQAELLLNHVFIEQLFLDHNRAHWPLDSFVIDKGIEGRKLSPTLKAIVMCYVINQCDLTADIIVLPKQAFVRIVCNEVYAIIFDPVTGDSLSVNELEGQLDDLPSDPSNRELKVLSKQHLIIAYLTELKASLIHAKAYKDALMCADVLNGLNRTLLPGDANTLEQNLSNNDRHAVMYDDKLSVDNTLNSVFIDSLSESHKVH</sequence>
<proteinExistence type="inferred from homology"/>
<dbReference type="EMBL" id="FOHK01000009">
    <property type="protein sequence ID" value="SET56506.1"/>
    <property type="molecule type" value="Genomic_DNA"/>
</dbReference>
<dbReference type="Pfam" id="PF13369">
    <property type="entry name" value="Transglut_core2"/>
    <property type="match status" value="1"/>
</dbReference>
<dbReference type="RefSeq" id="WP_093329939.1">
    <property type="nucleotide sequence ID" value="NZ_AP027363.1"/>
</dbReference>
<dbReference type="InterPro" id="IPR032698">
    <property type="entry name" value="SirB1_N"/>
</dbReference>
<evidence type="ECO:0000256" key="1">
    <source>
        <dbReference type="ARBA" id="ARBA00007100"/>
    </source>
</evidence>
<comment type="similarity">
    <text evidence="1">Belongs to the UPF0162 family.</text>
</comment>
<organism evidence="3 4">
    <name type="scientific">Thalassotalea agarivorans</name>
    <name type="common">Thalassomonas agarivorans</name>
    <dbReference type="NCBI Taxonomy" id="349064"/>
    <lineage>
        <taxon>Bacteria</taxon>
        <taxon>Pseudomonadati</taxon>
        <taxon>Pseudomonadota</taxon>
        <taxon>Gammaproteobacteria</taxon>
        <taxon>Alteromonadales</taxon>
        <taxon>Colwelliaceae</taxon>
        <taxon>Thalassotalea</taxon>
    </lineage>
</organism>
<dbReference type="STRING" id="349064.SAMN05660429_02097"/>
<gene>
    <name evidence="3" type="ORF">SAMN05660429_02097</name>
</gene>
<reference evidence="3 4" key="1">
    <citation type="submission" date="2016-10" db="EMBL/GenBank/DDBJ databases">
        <authorList>
            <person name="de Groot N.N."/>
        </authorList>
    </citation>
    <scope>NUCLEOTIDE SEQUENCE [LARGE SCALE GENOMIC DNA]</scope>
    <source>
        <strain evidence="3 4">DSM 19706</strain>
    </source>
</reference>
<evidence type="ECO:0000313" key="4">
    <source>
        <dbReference type="Proteomes" id="UP000199308"/>
    </source>
</evidence>
<dbReference type="OrthoDB" id="232498at2"/>
<protein>
    <submittedName>
        <fullName evidence="3">Transglutaminase-like superfamily protein</fullName>
    </submittedName>
</protein>
<feature type="domain" description="Protein SirB1 N-terminal" evidence="2">
    <location>
        <begin position="35"/>
        <end position="173"/>
    </location>
</feature>